<feature type="transmembrane region" description="Helical" evidence="10">
    <location>
        <begin position="418"/>
        <end position="436"/>
    </location>
</feature>
<feature type="compositionally biased region" description="Low complexity" evidence="9">
    <location>
        <begin position="602"/>
        <end position="616"/>
    </location>
</feature>
<dbReference type="Pfam" id="PF07885">
    <property type="entry name" value="Ion_trans_2"/>
    <property type="match status" value="2"/>
</dbReference>
<evidence type="ECO:0000256" key="10">
    <source>
        <dbReference type="SAM" id="Phobius"/>
    </source>
</evidence>
<evidence type="ECO:0000256" key="6">
    <source>
        <dbReference type="ARBA" id="ARBA00023136"/>
    </source>
</evidence>
<feature type="domain" description="Potassium channel" evidence="11">
    <location>
        <begin position="308"/>
        <end position="361"/>
    </location>
</feature>
<feature type="region of interest" description="Disordered" evidence="9">
    <location>
        <begin position="1"/>
        <end position="30"/>
    </location>
</feature>
<evidence type="ECO:0000256" key="1">
    <source>
        <dbReference type="ARBA" id="ARBA00004141"/>
    </source>
</evidence>
<evidence type="ECO:0000256" key="4">
    <source>
        <dbReference type="ARBA" id="ARBA00022989"/>
    </source>
</evidence>
<dbReference type="PANTHER" id="PTHR11003:SF345">
    <property type="entry name" value="TWIK FAMILY OF POTASSIUM CHANNELS PROTEIN 18"/>
    <property type="match status" value="1"/>
</dbReference>
<evidence type="ECO:0000313" key="12">
    <source>
        <dbReference type="EMBL" id="CAB9514665.1"/>
    </source>
</evidence>
<feature type="compositionally biased region" description="Polar residues" evidence="9">
    <location>
        <begin position="494"/>
        <end position="511"/>
    </location>
</feature>
<name>A0A9N8E6A9_9STRA</name>
<dbReference type="GO" id="GO:0015271">
    <property type="term" value="F:outward rectifier potassium channel activity"/>
    <property type="evidence" value="ECO:0007669"/>
    <property type="project" value="TreeGrafter"/>
</dbReference>
<accession>A0A9N8E6A9</accession>
<evidence type="ECO:0000313" key="13">
    <source>
        <dbReference type="Proteomes" id="UP001153069"/>
    </source>
</evidence>
<dbReference type="EMBL" id="CAICTM010000666">
    <property type="protein sequence ID" value="CAB9514665.1"/>
    <property type="molecule type" value="Genomic_DNA"/>
</dbReference>
<gene>
    <name evidence="12" type="ORF">SEMRO_667_G184180.1</name>
</gene>
<dbReference type="GO" id="GO:0030322">
    <property type="term" value="P:stabilization of membrane potential"/>
    <property type="evidence" value="ECO:0007669"/>
    <property type="project" value="TreeGrafter"/>
</dbReference>
<dbReference type="SUPFAM" id="SSF81324">
    <property type="entry name" value="Voltage-gated potassium channels"/>
    <property type="match status" value="2"/>
</dbReference>
<reference evidence="12" key="1">
    <citation type="submission" date="2020-06" db="EMBL/GenBank/DDBJ databases">
        <authorList>
            <consortium name="Plant Systems Biology data submission"/>
        </authorList>
    </citation>
    <scope>NUCLEOTIDE SEQUENCE</scope>
    <source>
        <strain evidence="12">D6</strain>
    </source>
</reference>
<dbReference type="Gene3D" id="1.10.287.70">
    <property type="match status" value="1"/>
</dbReference>
<proteinExistence type="inferred from homology"/>
<comment type="caution">
    <text evidence="12">The sequence shown here is derived from an EMBL/GenBank/DDBJ whole genome shotgun (WGS) entry which is preliminary data.</text>
</comment>
<sequence>MEESPDIPNSFRSSVSTNGPADSGSFDRRRAGMARRTSFGQSVRHSIATVQEYAPRTNYREWPRTLTCCFGVFIPLVVLVFISLVLGMLLGKLEMQSEIDSNNAAVSSQMAESKYKNTFATVMRKLPAICTALLHKNTSSAVDISLPALLEASMTDPQLLERYLQVPNNDNDANASSTTQSSKNKNKDMNYAAMAEFYANCGQAGATFQTNWLNNFAPLVDDDATMTFNFIRCVDRDSPLKFNLIVAPTPEDMEDAKPSNQADLFISSWEASQQALEQEYKNETYYTDLEAIMKSFEEATGGEKCSINAPASAWFWFTVMTTVGYGNQTPRTAGGRALTYTLGFLSILLFGGILATAGNITTHICNDFVHRCKKKSTGPIMILLWGILWLVWMFLIGWQQSSLEKIRLETYMSWEDAYWFAFISTTTVGLGDFYVAPEILFASDLLGLWATFLIGFVFLSSCLTELSQLLGKNMPDLAGDLQRQLKYAYDENNPDQVMNSRSGGRNSQRTDNNNNNNNNSNFNEGQPGGGGFSHPILGGGKSAFPDGSGHRPNSRKLQLPALTEGEDESASGVAEQSDPVFLKPTPPIAEESARPSPPKTTPPVAKTPPAAKTPKPAAAPEPPKTPEPPVVRKAPAAKAPKPPVAKTPPKTTSAKAPAAKFPKQSTRAPKKPAEPTPVTVTFKNNGTDPAMASAELFYGTKRWGPLGKGDAPIAVQSFAGQQWYIAANGVYAKLFTVGQDAQQTFSI</sequence>
<evidence type="ECO:0000256" key="3">
    <source>
        <dbReference type="ARBA" id="ARBA00022692"/>
    </source>
</evidence>
<feature type="domain" description="Potassium channel" evidence="11">
    <location>
        <begin position="388"/>
        <end position="462"/>
    </location>
</feature>
<feature type="region of interest" description="Disordered" evidence="9">
    <location>
        <begin position="492"/>
        <end position="686"/>
    </location>
</feature>
<evidence type="ECO:0000256" key="5">
    <source>
        <dbReference type="ARBA" id="ARBA00023065"/>
    </source>
</evidence>
<comment type="subcellular location">
    <subcellularLocation>
        <location evidence="1">Membrane</location>
        <topology evidence="1">Multi-pass membrane protein</topology>
    </subcellularLocation>
</comment>
<dbReference type="GO" id="GO:0022841">
    <property type="term" value="F:potassium ion leak channel activity"/>
    <property type="evidence" value="ECO:0007669"/>
    <property type="project" value="TreeGrafter"/>
</dbReference>
<feature type="compositionally biased region" description="Low complexity" evidence="9">
    <location>
        <begin position="512"/>
        <end position="523"/>
    </location>
</feature>
<dbReference type="Proteomes" id="UP001153069">
    <property type="component" value="Unassembled WGS sequence"/>
</dbReference>
<feature type="transmembrane region" description="Helical" evidence="10">
    <location>
        <begin position="448"/>
        <end position="466"/>
    </location>
</feature>
<protein>
    <recommendedName>
        <fullName evidence="11">Potassium channel domain-containing protein</fullName>
    </recommendedName>
</protein>
<keyword evidence="4 10" id="KW-1133">Transmembrane helix</keyword>
<dbReference type="OrthoDB" id="48488at2759"/>
<evidence type="ECO:0000256" key="8">
    <source>
        <dbReference type="RuleBase" id="RU003857"/>
    </source>
</evidence>
<feature type="compositionally biased region" description="Gly residues" evidence="9">
    <location>
        <begin position="526"/>
        <end position="541"/>
    </location>
</feature>
<dbReference type="PANTHER" id="PTHR11003">
    <property type="entry name" value="POTASSIUM CHANNEL, SUBFAMILY K"/>
    <property type="match status" value="1"/>
</dbReference>
<evidence type="ECO:0000256" key="2">
    <source>
        <dbReference type="ARBA" id="ARBA00022448"/>
    </source>
</evidence>
<keyword evidence="6 10" id="KW-0472">Membrane</keyword>
<feature type="compositionally biased region" description="Pro residues" evidence="9">
    <location>
        <begin position="617"/>
        <end position="629"/>
    </location>
</feature>
<dbReference type="InterPro" id="IPR013099">
    <property type="entry name" value="K_chnl_dom"/>
</dbReference>
<keyword evidence="5 8" id="KW-0406">Ion transport</keyword>
<keyword evidence="3 8" id="KW-0812">Transmembrane</keyword>
<comment type="similarity">
    <text evidence="8">Belongs to the two pore domain potassium channel (TC 1.A.1.8) family.</text>
</comment>
<organism evidence="12 13">
    <name type="scientific">Seminavis robusta</name>
    <dbReference type="NCBI Taxonomy" id="568900"/>
    <lineage>
        <taxon>Eukaryota</taxon>
        <taxon>Sar</taxon>
        <taxon>Stramenopiles</taxon>
        <taxon>Ochrophyta</taxon>
        <taxon>Bacillariophyta</taxon>
        <taxon>Bacillariophyceae</taxon>
        <taxon>Bacillariophycidae</taxon>
        <taxon>Naviculales</taxon>
        <taxon>Naviculaceae</taxon>
        <taxon>Seminavis</taxon>
    </lineage>
</organism>
<evidence type="ECO:0000256" key="9">
    <source>
        <dbReference type="SAM" id="MobiDB-lite"/>
    </source>
</evidence>
<keyword evidence="2 8" id="KW-0813">Transport</keyword>
<dbReference type="GO" id="GO:0005886">
    <property type="term" value="C:plasma membrane"/>
    <property type="evidence" value="ECO:0007669"/>
    <property type="project" value="TreeGrafter"/>
</dbReference>
<feature type="compositionally biased region" description="Low complexity" evidence="9">
    <location>
        <begin position="647"/>
        <end position="663"/>
    </location>
</feature>
<feature type="transmembrane region" description="Helical" evidence="10">
    <location>
        <begin position="337"/>
        <end position="360"/>
    </location>
</feature>
<feature type="transmembrane region" description="Helical" evidence="10">
    <location>
        <begin position="380"/>
        <end position="398"/>
    </location>
</feature>
<keyword evidence="7 8" id="KW-0407">Ion channel</keyword>
<feature type="transmembrane region" description="Helical" evidence="10">
    <location>
        <begin position="70"/>
        <end position="90"/>
    </location>
</feature>
<keyword evidence="13" id="KW-1185">Reference proteome</keyword>
<feature type="compositionally biased region" description="Polar residues" evidence="9">
    <location>
        <begin position="10"/>
        <end position="20"/>
    </location>
</feature>
<dbReference type="PRINTS" id="PR01333">
    <property type="entry name" value="2POREKCHANEL"/>
</dbReference>
<evidence type="ECO:0000256" key="7">
    <source>
        <dbReference type="ARBA" id="ARBA00023303"/>
    </source>
</evidence>
<evidence type="ECO:0000259" key="11">
    <source>
        <dbReference type="Pfam" id="PF07885"/>
    </source>
</evidence>
<dbReference type="InterPro" id="IPR003280">
    <property type="entry name" value="2pore_dom_K_chnl"/>
</dbReference>
<dbReference type="AlphaFoldDB" id="A0A9N8E6A9"/>